<dbReference type="InterPro" id="IPR036388">
    <property type="entry name" value="WH-like_DNA-bd_sf"/>
</dbReference>
<evidence type="ECO:0000313" key="6">
    <source>
        <dbReference type="Proteomes" id="UP000650424"/>
    </source>
</evidence>
<protein>
    <submittedName>
        <fullName evidence="5">Winged helix-turn-helix transcriptional regulator</fullName>
    </submittedName>
</protein>
<dbReference type="InterPro" id="IPR023187">
    <property type="entry name" value="Tscrpt_reg_MarR-type_CS"/>
</dbReference>
<dbReference type="InterPro" id="IPR000835">
    <property type="entry name" value="HTH_MarR-typ"/>
</dbReference>
<dbReference type="PANTHER" id="PTHR42756">
    <property type="entry name" value="TRANSCRIPTIONAL REGULATOR, MARR"/>
    <property type="match status" value="1"/>
</dbReference>
<proteinExistence type="predicted"/>
<sequence length="163" mass="18012">MDTENQIPEFDSSQVEDSVGYLLARSRTMLSRSIEDALRCVDITHAQGSVFMMLATGKSSTAAELARDLFIDSAAMKRTLDKLEVKGYIQRVIDESDKRLFKLGLTPSGKALAARLPAIYAEVLDVGFTGFAAEEISFLKYLLRKLLANRPILEAKMNSCQGN</sequence>
<dbReference type="Pfam" id="PF01047">
    <property type="entry name" value="MarR"/>
    <property type="match status" value="1"/>
</dbReference>
<organism evidence="5 6">
    <name type="scientific">Undibacterium hunanense</name>
    <dbReference type="NCBI Taxonomy" id="2762292"/>
    <lineage>
        <taxon>Bacteria</taxon>
        <taxon>Pseudomonadati</taxon>
        <taxon>Pseudomonadota</taxon>
        <taxon>Betaproteobacteria</taxon>
        <taxon>Burkholderiales</taxon>
        <taxon>Oxalobacteraceae</taxon>
        <taxon>Undibacterium</taxon>
    </lineage>
</organism>
<comment type="caution">
    <text evidence="5">The sequence shown here is derived from an EMBL/GenBank/DDBJ whole genome shotgun (WGS) entry which is preliminary data.</text>
</comment>
<dbReference type="InterPro" id="IPR036390">
    <property type="entry name" value="WH_DNA-bd_sf"/>
</dbReference>
<evidence type="ECO:0000256" key="2">
    <source>
        <dbReference type="ARBA" id="ARBA00023125"/>
    </source>
</evidence>
<dbReference type="PROSITE" id="PS01117">
    <property type="entry name" value="HTH_MARR_1"/>
    <property type="match status" value="1"/>
</dbReference>
<evidence type="ECO:0000313" key="5">
    <source>
        <dbReference type="EMBL" id="MBC3917919.1"/>
    </source>
</evidence>
<accession>A0ABR6ZQ26</accession>
<keyword evidence="2" id="KW-0238">DNA-binding</keyword>
<dbReference type="Gene3D" id="1.10.10.10">
    <property type="entry name" value="Winged helix-like DNA-binding domain superfamily/Winged helix DNA-binding domain"/>
    <property type="match status" value="1"/>
</dbReference>
<dbReference type="SMART" id="SM00347">
    <property type="entry name" value="HTH_MARR"/>
    <property type="match status" value="1"/>
</dbReference>
<dbReference type="PRINTS" id="PR00598">
    <property type="entry name" value="HTHMARR"/>
</dbReference>
<dbReference type="SUPFAM" id="SSF46785">
    <property type="entry name" value="Winged helix' DNA-binding domain"/>
    <property type="match status" value="1"/>
</dbReference>
<dbReference type="PROSITE" id="PS50995">
    <property type="entry name" value="HTH_MARR_2"/>
    <property type="match status" value="1"/>
</dbReference>
<evidence type="ECO:0000256" key="3">
    <source>
        <dbReference type="ARBA" id="ARBA00023163"/>
    </source>
</evidence>
<gene>
    <name evidence="5" type="ORF">H8L32_10575</name>
</gene>
<keyword evidence="1" id="KW-0805">Transcription regulation</keyword>
<keyword evidence="3" id="KW-0804">Transcription</keyword>
<evidence type="ECO:0000259" key="4">
    <source>
        <dbReference type="PROSITE" id="PS50995"/>
    </source>
</evidence>
<evidence type="ECO:0000256" key="1">
    <source>
        <dbReference type="ARBA" id="ARBA00023015"/>
    </source>
</evidence>
<dbReference type="Proteomes" id="UP000650424">
    <property type="component" value="Unassembled WGS sequence"/>
</dbReference>
<dbReference type="PANTHER" id="PTHR42756:SF1">
    <property type="entry name" value="TRANSCRIPTIONAL REPRESSOR OF EMRAB OPERON"/>
    <property type="match status" value="1"/>
</dbReference>
<name>A0ABR6ZQ26_9BURK</name>
<dbReference type="EMBL" id="JACOGF010000004">
    <property type="protein sequence ID" value="MBC3917919.1"/>
    <property type="molecule type" value="Genomic_DNA"/>
</dbReference>
<feature type="domain" description="HTH marR-type" evidence="4">
    <location>
        <begin position="16"/>
        <end position="148"/>
    </location>
</feature>
<keyword evidence="6" id="KW-1185">Reference proteome</keyword>
<reference evidence="5 6" key="1">
    <citation type="submission" date="2020-08" db="EMBL/GenBank/DDBJ databases">
        <title>Novel species isolated from subtropical streams in China.</title>
        <authorList>
            <person name="Lu H."/>
        </authorList>
    </citation>
    <scope>NUCLEOTIDE SEQUENCE [LARGE SCALE GENOMIC DNA]</scope>
    <source>
        <strain evidence="5 6">CY18W</strain>
    </source>
</reference>
<dbReference type="RefSeq" id="WP_186947147.1">
    <property type="nucleotide sequence ID" value="NZ_JACOGF010000004.1"/>
</dbReference>